<evidence type="ECO:0000256" key="8">
    <source>
        <dbReference type="ARBA" id="ARBA00022989"/>
    </source>
</evidence>
<feature type="domain" description="GPI ethanolamine phosphate transferase 2 C-terminal" evidence="13">
    <location>
        <begin position="834"/>
        <end position="1040"/>
    </location>
</feature>
<dbReference type="InterPro" id="IPR045687">
    <property type="entry name" value="PIGG/GPI7_C"/>
</dbReference>
<protein>
    <submittedName>
        <fullName evidence="14">Phosphatidylinositol glycan-related</fullName>
    </submittedName>
</protein>
<dbReference type="EMBL" id="JAOAOG010000256">
    <property type="protein sequence ID" value="KAJ6235686.1"/>
    <property type="molecule type" value="Genomic_DNA"/>
</dbReference>
<evidence type="ECO:0000313" key="15">
    <source>
        <dbReference type="Proteomes" id="UP001150062"/>
    </source>
</evidence>
<dbReference type="Proteomes" id="UP001150062">
    <property type="component" value="Unassembled WGS sequence"/>
</dbReference>
<feature type="transmembrane region" description="Helical" evidence="12">
    <location>
        <begin position="730"/>
        <end position="750"/>
    </location>
</feature>
<sequence length="1055" mass="123667">MNNRNDFCVWIFLLLTQCLGLYVFWGAFFPSQITETLPTSQSTKEVLENQKPTVKYDRLVLLVIDALRADFVFSEDHSKSFPFLSSLIHANQTKTMVCETAIPTVTLPRIKSLISGTIPDYFELIRNFNAKKASSENLIENFLKQGKKIYMYGDDTWEKLFPNRFHDSDPVSSFFVSDTTVVDNNITRHLDRVLPSDEWDVLILHYLGVDHVGHTKGPHSKLMESKLFEMDSIIQRMYKSLFRENSNIENEKKTENEKDKKENEKKTLFVVTGDHGMNDQGNHGGGSKNEIETIFIFLNEELDTKSNGGVYPSVKQIDFVPTIATLFGLPIPSLNLGKMIPSMLSEWESIDDHKKALYLNINQFNRLVKSNDNIQDFFKSNNQNIKNYNETNILNFLKTIQEQLEKTVTKQDIKSMVRMLIFLSLVFFSFIGLLLNLIVHQSFPIFSIKINLFLITAPTILSFVLKKLLYKFKANAFIGKFPLLDKLDNLPIPNLLIISFLPLLLTIIIKSYANLFVPNKNKKLLKINNYKKQNIEKKNKNEEEESGLKNINKNQNQNKNQNKNKNKYQNQNKNQNKNKNQKKNKNQNQNKKQTKINKKNQIEYKNKYKTKQKGKLQSKINIMKEKTKFKIKKQEFLEWVPQFAHIFSLFSSSYVEEEHNTLFTLLNTILIIQLFIKIEKPLISKLNLKNIIVFLLLLFNLRLMRYWNKSGDKYIHEWDIVKWLEKEENYIFLLIFSITSIMIIMIYSIYQFKFRIHSNIKETIKKEHSIDNAKKDHNLVNDKNDKKKSHNNDIKSNKEKFLKIISIFCQFICFSVSLLLLCKLYFAENFQMEILIARLIFLFLLMLMITLLILRFAYKIKIVQKFKCGQVIFILIAFLLQKPSQYGLIILLISSQYLFFHSGFANHPFGKYWIFLLMRCSSFAFGNTNKISTLDFAGAYTGLTDYNQEIVFLFSALIAYTGPIFYTITFLLSINKINDLSGRSFIKKYHCILWSSWLILENVVFCGVLISFRHHLFIWSVFTPKYIYEMANTTFFTLFIFSLFISEQKKKKKID</sequence>
<keyword evidence="6 12" id="KW-0812">Transmembrane</keyword>
<feature type="transmembrane region" description="Helical" evidence="12">
    <location>
        <begin position="690"/>
        <end position="707"/>
    </location>
</feature>
<feature type="transmembrane region" description="Helical" evidence="12">
    <location>
        <begin position="490"/>
        <end position="513"/>
    </location>
</feature>
<dbReference type="Gene3D" id="3.40.720.10">
    <property type="entry name" value="Alkaline Phosphatase, subunit A"/>
    <property type="match status" value="1"/>
</dbReference>
<feature type="transmembrane region" description="Helical" evidence="12">
    <location>
        <begin position="7"/>
        <end position="28"/>
    </location>
</feature>
<comment type="pathway">
    <text evidence="2">Glycolipid biosynthesis; glycosylphosphatidylinositol-anchor biosynthesis.</text>
</comment>
<evidence type="ECO:0000256" key="2">
    <source>
        <dbReference type="ARBA" id="ARBA00004687"/>
    </source>
</evidence>
<gene>
    <name evidence="14" type="ORF">M0813_28519</name>
</gene>
<feature type="transmembrane region" description="Helical" evidence="12">
    <location>
        <begin position="1026"/>
        <end position="1045"/>
    </location>
</feature>
<feature type="transmembrane region" description="Helical" evidence="12">
    <location>
        <begin position="870"/>
        <end position="893"/>
    </location>
</feature>
<keyword evidence="9 12" id="KW-0472">Membrane</keyword>
<comment type="subcellular location">
    <subcellularLocation>
        <location evidence="1">Endoplasmic reticulum membrane</location>
        <topology evidence="1">Multi-pass membrane protein</topology>
    </subcellularLocation>
</comment>
<dbReference type="InterPro" id="IPR002591">
    <property type="entry name" value="Phosphodiest/P_Trfase"/>
</dbReference>
<feature type="transmembrane region" description="Helical" evidence="12">
    <location>
        <begin position="804"/>
        <end position="827"/>
    </location>
</feature>
<comment type="similarity">
    <text evidence="3">Belongs to the PIGG/PIGN/PIGO family. PIGG subfamily.</text>
</comment>
<feature type="transmembrane region" description="Helical" evidence="12">
    <location>
        <begin position="450"/>
        <end position="470"/>
    </location>
</feature>
<keyword evidence="10" id="KW-0325">Glycoprotein</keyword>
<evidence type="ECO:0000256" key="3">
    <source>
        <dbReference type="ARBA" id="ARBA00005315"/>
    </source>
</evidence>
<feature type="domain" description="GPI ethanolamine phosphate transferase 2 C-terminal" evidence="13">
    <location>
        <begin position="628"/>
        <end position="745"/>
    </location>
</feature>
<feature type="transmembrane region" description="Helical" evidence="12">
    <location>
        <begin position="416"/>
        <end position="438"/>
    </location>
</feature>
<reference evidence="14" key="1">
    <citation type="submission" date="2022-08" db="EMBL/GenBank/DDBJ databases">
        <title>Novel sulfate-reducing endosymbionts in the free-living metamonad Anaeramoeba.</title>
        <authorList>
            <person name="Jerlstrom-Hultqvist J."/>
            <person name="Cepicka I."/>
            <person name="Gallot-Lavallee L."/>
            <person name="Salas-Leiva D."/>
            <person name="Curtis B.A."/>
            <person name="Zahonova K."/>
            <person name="Pipaliya S."/>
            <person name="Dacks J."/>
            <person name="Roger A.J."/>
        </authorList>
    </citation>
    <scope>NUCLEOTIDE SEQUENCE</scope>
    <source>
        <strain evidence="14">Schooner1</strain>
    </source>
</reference>
<evidence type="ECO:0000256" key="5">
    <source>
        <dbReference type="ARBA" id="ARBA00022679"/>
    </source>
</evidence>
<keyword evidence="7" id="KW-0256">Endoplasmic reticulum</keyword>
<dbReference type="CDD" id="cd16024">
    <property type="entry name" value="GPI_EPT_2"/>
    <property type="match status" value="1"/>
</dbReference>
<keyword evidence="15" id="KW-1185">Reference proteome</keyword>
<dbReference type="Pfam" id="PF01663">
    <property type="entry name" value="Phosphodiest"/>
    <property type="match status" value="1"/>
</dbReference>
<accession>A0ABQ8XSV4</accession>
<keyword evidence="4" id="KW-0337">GPI-anchor biosynthesis</keyword>
<keyword evidence="8 12" id="KW-1133">Transmembrane helix</keyword>
<feature type="region of interest" description="Disordered" evidence="11">
    <location>
        <begin position="538"/>
        <end position="606"/>
    </location>
</feature>
<feature type="transmembrane region" description="Helical" evidence="12">
    <location>
        <begin position="950"/>
        <end position="972"/>
    </location>
</feature>
<evidence type="ECO:0000256" key="10">
    <source>
        <dbReference type="ARBA" id="ARBA00023180"/>
    </source>
</evidence>
<evidence type="ECO:0000256" key="9">
    <source>
        <dbReference type="ARBA" id="ARBA00023136"/>
    </source>
</evidence>
<evidence type="ECO:0000256" key="4">
    <source>
        <dbReference type="ARBA" id="ARBA00022502"/>
    </source>
</evidence>
<evidence type="ECO:0000256" key="7">
    <source>
        <dbReference type="ARBA" id="ARBA00022824"/>
    </source>
</evidence>
<proteinExistence type="inferred from homology"/>
<keyword evidence="5" id="KW-0808">Transferase</keyword>
<evidence type="ECO:0000256" key="12">
    <source>
        <dbReference type="SAM" id="Phobius"/>
    </source>
</evidence>
<evidence type="ECO:0000313" key="14">
    <source>
        <dbReference type="EMBL" id="KAJ6235686.1"/>
    </source>
</evidence>
<evidence type="ECO:0000259" key="13">
    <source>
        <dbReference type="Pfam" id="PF19316"/>
    </source>
</evidence>
<dbReference type="InterPro" id="IPR037674">
    <property type="entry name" value="PIG-G_N"/>
</dbReference>
<dbReference type="PANTHER" id="PTHR23072:SF0">
    <property type="entry name" value="GPI ETHANOLAMINE PHOSPHATE TRANSFERASE 2"/>
    <property type="match status" value="1"/>
</dbReference>
<feature type="compositionally biased region" description="Low complexity" evidence="11">
    <location>
        <begin position="549"/>
        <end position="578"/>
    </location>
</feature>
<feature type="transmembrane region" description="Helical" evidence="12">
    <location>
        <begin position="992"/>
        <end position="1014"/>
    </location>
</feature>
<dbReference type="InterPro" id="IPR039527">
    <property type="entry name" value="PIGG/GPI7"/>
</dbReference>
<dbReference type="SUPFAM" id="SSF53649">
    <property type="entry name" value="Alkaline phosphatase-like"/>
    <property type="match status" value="1"/>
</dbReference>
<dbReference type="PANTHER" id="PTHR23072">
    <property type="entry name" value="PHOSPHATIDYLINOSITOL GLYCAN-RELATED"/>
    <property type="match status" value="1"/>
</dbReference>
<evidence type="ECO:0000256" key="1">
    <source>
        <dbReference type="ARBA" id="ARBA00004477"/>
    </source>
</evidence>
<evidence type="ECO:0000256" key="6">
    <source>
        <dbReference type="ARBA" id="ARBA00022692"/>
    </source>
</evidence>
<comment type="caution">
    <text evidence="14">The sequence shown here is derived from an EMBL/GenBank/DDBJ whole genome shotgun (WGS) entry which is preliminary data.</text>
</comment>
<feature type="transmembrane region" description="Helical" evidence="12">
    <location>
        <begin position="839"/>
        <end position="858"/>
    </location>
</feature>
<evidence type="ECO:0000256" key="11">
    <source>
        <dbReference type="SAM" id="MobiDB-lite"/>
    </source>
</evidence>
<name>A0ABQ8XSV4_9EUKA</name>
<dbReference type="Pfam" id="PF19316">
    <property type="entry name" value="PIGO_PIGG"/>
    <property type="match status" value="2"/>
</dbReference>
<organism evidence="14 15">
    <name type="scientific">Anaeramoeba flamelloides</name>
    <dbReference type="NCBI Taxonomy" id="1746091"/>
    <lineage>
        <taxon>Eukaryota</taxon>
        <taxon>Metamonada</taxon>
        <taxon>Anaeramoebidae</taxon>
        <taxon>Anaeramoeba</taxon>
    </lineage>
</organism>
<dbReference type="InterPro" id="IPR017850">
    <property type="entry name" value="Alkaline_phosphatase_core_sf"/>
</dbReference>